<dbReference type="AlphaFoldDB" id="A0A1M7LPJ8"/>
<name>A0A1M7LPJ8_9BACT</name>
<evidence type="ECO:0000256" key="1">
    <source>
        <dbReference type="SAM" id="MobiDB-lite"/>
    </source>
</evidence>
<reference evidence="2 3" key="1">
    <citation type="submission" date="2016-11" db="EMBL/GenBank/DDBJ databases">
        <authorList>
            <person name="Jaros S."/>
            <person name="Januszkiewicz K."/>
            <person name="Wedrychowicz H."/>
        </authorList>
    </citation>
    <scope>NUCLEOTIDE SEQUENCE [LARGE SCALE GENOMIC DNA]</scope>
    <source>
        <strain evidence="2 3">CGMCC 1.6102</strain>
    </source>
</reference>
<evidence type="ECO:0000313" key="2">
    <source>
        <dbReference type="EMBL" id="SHM79588.1"/>
    </source>
</evidence>
<feature type="region of interest" description="Disordered" evidence="1">
    <location>
        <begin position="46"/>
        <end position="71"/>
    </location>
</feature>
<dbReference type="Proteomes" id="UP000184513">
    <property type="component" value="Unassembled WGS sequence"/>
</dbReference>
<accession>A0A1M7LPJ8</accession>
<gene>
    <name evidence="2" type="ORF">SAMN04488057_103355</name>
</gene>
<feature type="compositionally biased region" description="Basic and acidic residues" evidence="1">
    <location>
        <begin position="54"/>
        <end position="71"/>
    </location>
</feature>
<sequence length="71" mass="8045">MKFGCSDTVFSSGWGIGYTVESGRINRYFSFYFPYSENPALKGLNNNNRGCSPRRLETDKPTTPEGVEHFL</sequence>
<dbReference type="EMBL" id="FRCY01000003">
    <property type="protein sequence ID" value="SHM79588.1"/>
    <property type="molecule type" value="Genomic_DNA"/>
</dbReference>
<protein>
    <submittedName>
        <fullName evidence="2">Uncharacterized protein</fullName>
    </submittedName>
</protein>
<evidence type="ECO:0000313" key="3">
    <source>
        <dbReference type="Proteomes" id="UP000184513"/>
    </source>
</evidence>
<proteinExistence type="predicted"/>
<organism evidence="2 3">
    <name type="scientific">Cyclobacterium lianum</name>
    <dbReference type="NCBI Taxonomy" id="388280"/>
    <lineage>
        <taxon>Bacteria</taxon>
        <taxon>Pseudomonadati</taxon>
        <taxon>Bacteroidota</taxon>
        <taxon>Cytophagia</taxon>
        <taxon>Cytophagales</taxon>
        <taxon>Cyclobacteriaceae</taxon>
        <taxon>Cyclobacterium</taxon>
    </lineage>
</organism>
<keyword evidence="3" id="KW-1185">Reference proteome</keyword>
<dbReference type="STRING" id="388280.SAMN04488057_103355"/>